<feature type="compositionally biased region" description="Low complexity" evidence="1">
    <location>
        <begin position="144"/>
        <end position="178"/>
    </location>
</feature>
<feature type="region of interest" description="Disordered" evidence="1">
    <location>
        <begin position="1"/>
        <end position="20"/>
    </location>
</feature>
<sequence length="225" mass="24120">SVQRSEQSNTPQQSVPGAPQMMFPAQPIRYYSPDYLTQQATSTSMQLQQVPFYYQMNHSGLIQAAGTVGQPQNIMIPTTNTSAGSTTPGIPQMHYAGLYADPRMYSLYSSAAGVHPHWQLARSPPQQQQQQSTIDQPRAYGNGQNATPQQASSTSATNTTGRPASVSGQTSSGSSNSGHPITPQYTFNGTMPTAFAYGTPAGWIPAPQQVQSLPTNMSPQMNAAY</sequence>
<feature type="region of interest" description="Disordered" evidence="1">
    <location>
        <begin position="118"/>
        <end position="186"/>
    </location>
</feature>
<comment type="caution">
    <text evidence="2">The sequence shown here is derived from an EMBL/GenBank/DDBJ whole genome shotgun (WGS) entry which is preliminary data.</text>
</comment>
<evidence type="ECO:0000313" key="3">
    <source>
        <dbReference type="Proteomes" id="UP000681967"/>
    </source>
</evidence>
<feature type="non-terminal residue" evidence="2">
    <location>
        <position position="225"/>
    </location>
</feature>
<organism evidence="2 3">
    <name type="scientific">Rotaria magnacalcarata</name>
    <dbReference type="NCBI Taxonomy" id="392030"/>
    <lineage>
        <taxon>Eukaryota</taxon>
        <taxon>Metazoa</taxon>
        <taxon>Spiralia</taxon>
        <taxon>Gnathifera</taxon>
        <taxon>Rotifera</taxon>
        <taxon>Eurotatoria</taxon>
        <taxon>Bdelloidea</taxon>
        <taxon>Philodinida</taxon>
        <taxon>Philodinidae</taxon>
        <taxon>Rotaria</taxon>
    </lineage>
</organism>
<proteinExistence type="predicted"/>
<feature type="non-terminal residue" evidence="2">
    <location>
        <position position="1"/>
    </location>
</feature>
<protein>
    <submittedName>
        <fullName evidence="2">Uncharacterized protein</fullName>
    </submittedName>
</protein>
<gene>
    <name evidence="2" type="ORF">BYL167_LOCUS69177</name>
</gene>
<dbReference type="AlphaFoldDB" id="A0A8S3FUJ5"/>
<name>A0A8S3FUJ5_9BILA</name>
<evidence type="ECO:0000256" key="1">
    <source>
        <dbReference type="SAM" id="MobiDB-lite"/>
    </source>
</evidence>
<feature type="compositionally biased region" description="Polar residues" evidence="1">
    <location>
        <begin position="1"/>
        <end position="15"/>
    </location>
</feature>
<dbReference type="EMBL" id="CAJOBH010249656">
    <property type="protein sequence ID" value="CAF5135050.1"/>
    <property type="molecule type" value="Genomic_DNA"/>
</dbReference>
<evidence type="ECO:0000313" key="2">
    <source>
        <dbReference type="EMBL" id="CAF5135050.1"/>
    </source>
</evidence>
<accession>A0A8S3FUJ5</accession>
<dbReference type="Proteomes" id="UP000681967">
    <property type="component" value="Unassembled WGS sequence"/>
</dbReference>
<reference evidence="2" key="1">
    <citation type="submission" date="2021-02" db="EMBL/GenBank/DDBJ databases">
        <authorList>
            <person name="Nowell W R."/>
        </authorList>
    </citation>
    <scope>NUCLEOTIDE SEQUENCE</scope>
</reference>